<dbReference type="EMBL" id="MU274901">
    <property type="protein sequence ID" value="KAI0093543.1"/>
    <property type="molecule type" value="Genomic_DNA"/>
</dbReference>
<evidence type="ECO:0000313" key="2">
    <source>
        <dbReference type="Proteomes" id="UP001055072"/>
    </source>
</evidence>
<comment type="caution">
    <text evidence="1">The sequence shown here is derived from an EMBL/GenBank/DDBJ whole genome shotgun (WGS) entry which is preliminary data.</text>
</comment>
<gene>
    <name evidence="1" type="ORF">BDY19DRAFT_989109</name>
</gene>
<organism evidence="1 2">
    <name type="scientific">Irpex rosettiformis</name>
    <dbReference type="NCBI Taxonomy" id="378272"/>
    <lineage>
        <taxon>Eukaryota</taxon>
        <taxon>Fungi</taxon>
        <taxon>Dikarya</taxon>
        <taxon>Basidiomycota</taxon>
        <taxon>Agaricomycotina</taxon>
        <taxon>Agaricomycetes</taxon>
        <taxon>Polyporales</taxon>
        <taxon>Irpicaceae</taxon>
        <taxon>Irpex</taxon>
    </lineage>
</organism>
<evidence type="ECO:0000313" key="1">
    <source>
        <dbReference type="EMBL" id="KAI0093543.1"/>
    </source>
</evidence>
<reference evidence="1" key="1">
    <citation type="journal article" date="2021" name="Environ. Microbiol.">
        <title>Gene family expansions and transcriptome signatures uncover fungal adaptations to wood decay.</title>
        <authorList>
            <person name="Hage H."/>
            <person name="Miyauchi S."/>
            <person name="Viragh M."/>
            <person name="Drula E."/>
            <person name="Min B."/>
            <person name="Chaduli D."/>
            <person name="Navarro D."/>
            <person name="Favel A."/>
            <person name="Norest M."/>
            <person name="Lesage-Meessen L."/>
            <person name="Balint B."/>
            <person name="Merenyi Z."/>
            <person name="de Eugenio L."/>
            <person name="Morin E."/>
            <person name="Martinez A.T."/>
            <person name="Baldrian P."/>
            <person name="Stursova M."/>
            <person name="Martinez M.J."/>
            <person name="Novotny C."/>
            <person name="Magnuson J.K."/>
            <person name="Spatafora J.W."/>
            <person name="Maurice S."/>
            <person name="Pangilinan J."/>
            <person name="Andreopoulos W."/>
            <person name="LaButti K."/>
            <person name="Hundley H."/>
            <person name="Na H."/>
            <person name="Kuo A."/>
            <person name="Barry K."/>
            <person name="Lipzen A."/>
            <person name="Henrissat B."/>
            <person name="Riley R."/>
            <person name="Ahrendt S."/>
            <person name="Nagy L.G."/>
            <person name="Grigoriev I.V."/>
            <person name="Martin F."/>
            <person name="Rosso M.N."/>
        </authorList>
    </citation>
    <scope>NUCLEOTIDE SEQUENCE</scope>
    <source>
        <strain evidence="1">CBS 384.51</strain>
    </source>
</reference>
<dbReference type="Proteomes" id="UP001055072">
    <property type="component" value="Unassembled WGS sequence"/>
</dbReference>
<name>A0ACB8UGQ6_9APHY</name>
<protein>
    <submittedName>
        <fullName evidence="1">Uncharacterized protein</fullName>
    </submittedName>
</protein>
<sequence length="551" mass="61101">MPVQFNSLTFRFRQAYLVVLLWYTQKLALRRNLHKKQPPTAIHDQATAWLGLGSAIPVLLDQYSTCVSPSYVICIFLYLVGLFVLGVTMPMLLSVGAVYDHEARYLNITTYLDKVGTNPKMLINAFPVVNLLPLAGWDISTDGWKDNIVYDIPNFVAPRPVRVSATRVQVRCWAIANASQSGVFDAASGTYPFVIDPRIEDINIAPINRALYVLPLAMKSIVNSTSAPEAPSTMIIASTLSIQDDVQSRWASVTSFKPPVNPDTCQFKTDCETFSSLQLLACDTDFRGDCVNAIPQLGLPSNATGTAIKSGWNNWTLPAPSRNSALSLINQFGTLSPRSNTAQKYHTTGPDFNGSYTFSMLETNIMDALRFDHEDNSQINLGELEMVLQNAVAAVFWRASVRMALEIQFPFDELVQASQTYEAPFRYSVQISFWPPIVGCAVSALLLVLAVVLTRHAKPASAEHNELDTTGVLQLTWLLSEAKVHEPEKEVHRNIADTLKSEVPVPFRKELRKKGKDIIVAGWDSGETSESKATSSRVHQRQPRVRTVPPE</sequence>
<proteinExistence type="predicted"/>
<keyword evidence="2" id="KW-1185">Reference proteome</keyword>
<accession>A0ACB8UGQ6</accession>